<keyword evidence="2" id="KW-1185">Reference proteome</keyword>
<sequence>MTTIGGAVLVAAENLHGMHHGEIVVFTRDTDGPGASGMIYNTLGLTDDLSGEEFDARFRALDPEELKKDFGGDVIWMNGPRRALMDRMTATVFENEKISMVGPIPMRTVATMHLPDLDLFLASERPAYTEMTIGRTTEWFFDAGQQVYQLVSPTGSVYIMQSASQHVDPNNTVDSLATLGERLSLPEGWAYRTPTLEKDLVVRAEAEGAPAHIVFDEYEDNYQRIDDL</sequence>
<name>A0ABV9RG36_9PSEU</name>
<accession>A0ABV9RG36</accession>
<dbReference type="RefSeq" id="WP_274187640.1">
    <property type="nucleotide sequence ID" value="NZ_BAABHN010000018.1"/>
</dbReference>
<dbReference type="Proteomes" id="UP001595909">
    <property type="component" value="Unassembled WGS sequence"/>
</dbReference>
<evidence type="ECO:0000313" key="2">
    <source>
        <dbReference type="Proteomes" id="UP001595909"/>
    </source>
</evidence>
<dbReference type="EMBL" id="JBHSIM010000018">
    <property type="protein sequence ID" value="MFC4832559.1"/>
    <property type="molecule type" value="Genomic_DNA"/>
</dbReference>
<organism evidence="1 2">
    <name type="scientific">Actinomycetospora chibensis</name>
    <dbReference type="NCBI Taxonomy" id="663606"/>
    <lineage>
        <taxon>Bacteria</taxon>
        <taxon>Bacillati</taxon>
        <taxon>Actinomycetota</taxon>
        <taxon>Actinomycetes</taxon>
        <taxon>Pseudonocardiales</taxon>
        <taxon>Pseudonocardiaceae</taxon>
        <taxon>Actinomycetospora</taxon>
    </lineage>
</organism>
<gene>
    <name evidence="1" type="ORF">ACFPEL_09065</name>
</gene>
<evidence type="ECO:0000313" key="1">
    <source>
        <dbReference type="EMBL" id="MFC4832559.1"/>
    </source>
</evidence>
<reference evidence="2" key="1">
    <citation type="journal article" date="2019" name="Int. J. Syst. Evol. Microbiol.">
        <title>The Global Catalogue of Microorganisms (GCM) 10K type strain sequencing project: providing services to taxonomists for standard genome sequencing and annotation.</title>
        <authorList>
            <consortium name="The Broad Institute Genomics Platform"/>
            <consortium name="The Broad Institute Genome Sequencing Center for Infectious Disease"/>
            <person name="Wu L."/>
            <person name="Ma J."/>
        </authorList>
    </citation>
    <scope>NUCLEOTIDE SEQUENCE [LARGE SCALE GENOMIC DNA]</scope>
    <source>
        <strain evidence="2">CCUG 50347</strain>
    </source>
</reference>
<protein>
    <submittedName>
        <fullName evidence="1">Uncharacterized protein</fullName>
    </submittedName>
</protein>
<comment type="caution">
    <text evidence="1">The sequence shown here is derived from an EMBL/GenBank/DDBJ whole genome shotgun (WGS) entry which is preliminary data.</text>
</comment>
<proteinExistence type="predicted"/>